<organism evidence="1">
    <name type="scientific">Rhizophora mucronata</name>
    <name type="common">Asiatic mangrove</name>
    <dbReference type="NCBI Taxonomy" id="61149"/>
    <lineage>
        <taxon>Eukaryota</taxon>
        <taxon>Viridiplantae</taxon>
        <taxon>Streptophyta</taxon>
        <taxon>Embryophyta</taxon>
        <taxon>Tracheophyta</taxon>
        <taxon>Spermatophyta</taxon>
        <taxon>Magnoliopsida</taxon>
        <taxon>eudicotyledons</taxon>
        <taxon>Gunneridae</taxon>
        <taxon>Pentapetalae</taxon>
        <taxon>rosids</taxon>
        <taxon>fabids</taxon>
        <taxon>Malpighiales</taxon>
        <taxon>Rhizophoraceae</taxon>
        <taxon>Rhizophora</taxon>
    </lineage>
</organism>
<accession>A0A2P2NAE5</accession>
<evidence type="ECO:0000313" key="1">
    <source>
        <dbReference type="EMBL" id="MBX39451.1"/>
    </source>
</evidence>
<name>A0A2P2NAE5_RHIMU</name>
<dbReference type="AlphaFoldDB" id="A0A2P2NAE5"/>
<reference evidence="1" key="1">
    <citation type="submission" date="2018-02" db="EMBL/GenBank/DDBJ databases">
        <title>Rhizophora mucronata_Transcriptome.</title>
        <authorList>
            <person name="Meera S.P."/>
            <person name="Sreeshan A."/>
            <person name="Augustine A."/>
        </authorList>
    </citation>
    <scope>NUCLEOTIDE SEQUENCE</scope>
    <source>
        <tissue evidence="1">Leaf</tissue>
    </source>
</reference>
<sequence>MYVYVSAAVRSLTRESFLAI</sequence>
<proteinExistence type="predicted"/>
<protein>
    <submittedName>
        <fullName evidence="1">Uncharacterized protein</fullName>
    </submittedName>
</protein>
<dbReference type="EMBL" id="GGEC01058967">
    <property type="protein sequence ID" value="MBX39451.1"/>
    <property type="molecule type" value="Transcribed_RNA"/>
</dbReference>